<organism evidence="2 3">
    <name type="scientific">Roseicella aquatilis</name>
    <dbReference type="NCBI Taxonomy" id="2527868"/>
    <lineage>
        <taxon>Bacteria</taxon>
        <taxon>Pseudomonadati</taxon>
        <taxon>Pseudomonadota</taxon>
        <taxon>Alphaproteobacteria</taxon>
        <taxon>Acetobacterales</taxon>
        <taxon>Roseomonadaceae</taxon>
        <taxon>Roseicella</taxon>
    </lineage>
</organism>
<protein>
    <submittedName>
        <fullName evidence="2">Plasmid mobilization relaxosome protein MobC</fullName>
    </submittedName>
</protein>
<reference evidence="2 3" key="1">
    <citation type="submission" date="2019-03" db="EMBL/GenBank/DDBJ databases">
        <title>Paracraurococcus aquatilis NE82 genome sequence.</title>
        <authorList>
            <person name="Zhao Y."/>
            <person name="Du Z."/>
        </authorList>
    </citation>
    <scope>NUCLEOTIDE SEQUENCE [LARGE SCALE GENOMIC DNA]</scope>
    <source>
        <strain evidence="2 3">NE82</strain>
    </source>
</reference>
<evidence type="ECO:0000313" key="2">
    <source>
        <dbReference type="EMBL" id="TCZ51912.1"/>
    </source>
</evidence>
<dbReference type="EMBL" id="SKBM01000052">
    <property type="protein sequence ID" value="TCZ51912.1"/>
    <property type="molecule type" value="Genomic_DNA"/>
</dbReference>
<name>A0A4R4D5D8_9PROT</name>
<dbReference type="Proteomes" id="UP000295023">
    <property type="component" value="Unassembled WGS sequence"/>
</dbReference>
<dbReference type="AlphaFoldDB" id="A0A4R4D5D8"/>
<dbReference type="InterPro" id="IPR053842">
    <property type="entry name" value="NikA-like"/>
</dbReference>
<accession>A0A4R4D5D8</accession>
<dbReference type="OrthoDB" id="7867340at2"/>
<comment type="caution">
    <text evidence="2">The sequence shown here is derived from an EMBL/GenBank/DDBJ whole genome shotgun (WGS) entry which is preliminary data.</text>
</comment>
<keyword evidence="3" id="KW-1185">Reference proteome</keyword>
<evidence type="ECO:0000313" key="3">
    <source>
        <dbReference type="Proteomes" id="UP000295023"/>
    </source>
</evidence>
<proteinExistence type="predicted"/>
<dbReference type="RefSeq" id="WP_132297423.1">
    <property type="nucleotide sequence ID" value="NZ_SKBM01000052.1"/>
</dbReference>
<feature type="compositionally biased region" description="Low complexity" evidence="1">
    <location>
        <begin position="13"/>
        <end position="24"/>
    </location>
</feature>
<evidence type="ECO:0000256" key="1">
    <source>
        <dbReference type="SAM" id="MobiDB-lite"/>
    </source>
</evidence>
<dbReference type="Pfam" id="PF21983">
    <property type="entry name" value="NikA-like"/>
    <property type="match status" value="1"/>
</dbReference>
<feature type="region of interest" description="Disordered" evidence="1">
    <location>
        <begin position="1"/>
        <end position="26"/>
    </location>
</feature>
<sequence>MSDHPPASASLMRRSGSQSRQRCSLAGMACTPAERAELEQRAERAGMSVSAYMRHQCLGTAGPRAVRRPPVEKKALAQLLGQLGKAGGNLNQVARALNSDRGTPADIAETLAEIKAAARAISDTLSGGKAP</sequence>
<dbReference type="GO" id="GO:0006355">
    <property type="term" value="P:regulation of DNA-templated transcription"/>
    <property type="evidence" value="ECO:0007669"/>
    <property type="project" value="InterPro"/>
</dbReference>
<gene>
    <name evidence="2" type="primary">mobC</name>
    <name evidence="2" type="ORF">EXY23_26595</name>
</gene>
<dbReference type="Gene3D" id="1.10.1220.10">
    <property type="entry name" value="Met repressor-like"/>
    <property type="match status" value="1"/>
</dbReference>
<dbReference type="InterPro" id="IPR013321">
    <property type="entry name" value="Arc_rbn_hlx_hlx"/>
</dbReference>